<protein>
    <submittedName>
        <fullName evidence="1">Uncharacterized protein</fullName>
    </submittedName>
</protein>
<geneLocation type="plasmid" evidence="1">
    <name>pNPD8_2</name>
</geneLocation>
<dbReference type="AlphaFoldDB" id="A0A1L7JNX2"/>
<keyword evidence="1" id="KW-0614">Plasmid</keyword>
<dbReference type="EMBL" id="CP015716">
    <property type="protein sequence ID" value="APU87175.1"/>
    <property type="molecule type" value="Genomic_DNA"/>
</dbReference>
<evidence type="ECO:0000313" key="1">
    <source>
        <dbReference type="EMBL" id="APU87175.1"/>
    </source>
</evidence>
<reference evidence="1" key="1">
    <citation type="submission" date="2016-05" db="EMBL/GenBank/DDBJ databases">
        <authorList>
            <person name="Lavstsen T."/>
            <person name="Jespersen J.S."/>
        </authorList>
    </citation>
    <scope>NUCLEOTIDE SEQUENCE</scope>
    <source>
        <strain evidence="1">CDC69096</strain>
        <plasmid evidence="1">pNPD8_2</plasmid>
    </source>
</reference>
<organism evidence="1">
    <name type="scientific">Clostridium botulinum</name>
    <dbReference type="NCBI Taxonomy" id="1491"/>
    <lineage>
        <taxon>Bacteria</taxon>
        <taxon>Bacillati</taxon>
        <taxon>Bacillota</taxon>
        <taxon>Clostridia</taxon>
        <taxon>Eubacteriales</taxon>
        <taxon>Clostridiaceae</taxon>
        <taxon>Clostridium</taxon>
    </lineage>
</organism>
<accession>A0A1L7JNX2</accession>
<sequence>MIKKSPLCIYKIHKGLFKKCVDDRFWKTINVKYSTLKYYQIKNESE</sequence>
<proteinExistence type="predicted"/>
<gene>
    <name evidence="1" type="ORF">NPD8_3864</name>
</gene>
<name>A0A1L7JNX2_CLOBO</name>